<evidence type="ECO:0000313" key="4">
    <source>
        <dbReference type="Proteomes" id="UP000198925"/>
    </source>
</evidence>
<dbReference type="GO" id="GO:0004553">
    <property type="term" value="F:hydrolase activity, hydrolyzing O-glycosyl compounds"/>
    <property type="evidence" value="ECO:0007669"/>
    <property type="project" value="InterPro"/>
</dbReference>
<dbReference type="GO" id="GO:0005975">
    <property type="term" value="P:carbohydrate metabolic process"/>
    <property type="evidence" value="ECO:0007669"/>
    <property type="project" value="InterPro"/>
</dbReference>
<proteinExistence type="inferred from homology"/>
<sequence length="186" mass="20100">MANFFETFSRGVGQLNHTWGKIDASVAGQVTLTGNSGMMQWPSGASAGNGYGHYEVVASLKGNQAGPAILLWPGNDKWPGNEMDLAEIHNGNVYGTAHHKTSTGGDGYRTVTYSGVDESKPHKYTLDWTPGKLVFGVDGRTYGTITKNVGKDFEHGGIDAVFGALNNNSHTSVTVYEMSYTDTWMW</sequence>
<evidence type="ECO:0000313" key="3">
    <source>
        <dbReference type="EMBL" id="SDD46399.1"/>
    </source>
</evidence>
<dbReference type="PANTHER" id="PTHR10963:SF60">
    <property type="entry name" value="GRAM-NEGATIVE BACTERIA-BINDING PROTEIN 1-RELATED"/>
    <property type="match status" value="1"/>
</dbReference>
<keyword evidence="4" id="KW-1185">Reference proteome</keyword>
<dbReference type="EMBL" id="FMZX01000008">
    <property type="protein sequence ID" value="SDD46399.1"/>
    <property type="molecule type" value="Genomic_DNA"/>
</dbReference>
<dbReference type="Pfam" id="PF00722">
    <property type="entry name" value="Glyco_hydro_16"/>
    <property type="match status" value="1"/>
</dbReference>
<reference evidence="3 4" key="1">
    <citation type="submission" date="2016-10" db="EMBL/GenBank/DDBJ databases">
        <authorList>
            <person name="de Groot N.N."/>
        </authorList>
    </citation>
    <scope>NUCLEOTIDE SEQUENCE [LARGE SCALE GENOMIC DNA]</scope>
    <source>
        <strain evidence="3 4">CPCC 100156</strain>
    </source>
</reference>
<dbReference type="InterPro" id="IPR000757">
    <property type="entry name" value="Beta-glucanase-like"/>
</dbReference>
<protein>
    <submittedName>
        <fullName evidence="3">Glycosyl hydrolases family 16</fullName>
    </submittedName>
</protein>
<dbReference type="RefSeq" id="WP_090663782.1">
    <property type="nucleotide sequence ID" value="NZ_FMZX01000008.1"/>
</dbReference>
<dbReference type="STRING" id="938405.SAMN02927895_04408"/>
<organism evidence="3 4">
    <name type="scientific">Belnapia rosea</name>
    <dbReference type="NCBI Taxonomy" id="938405"/>
    <lineage>
        <taxon>Bacteria</taxon>
        <taxon>Pseudomonadati</taxon>
        <taxon>Pseudomonadota</taxon>
        <taxon>Alphaproteobacteria</taxon>
        <taxon>Acetobacterales</taxon>
        <taxon>Roseomonadaceae</taxon>
        <taxon>Belnapia</taxon>
    </lineage>
</organism>
<evidence type="ECO:0000256" key="1">
    <source>
        <dbReference type="ARBA" id="ARBA00006865"/>
    </source>
</evidence>
<keyword evidence="3" id="KW-0378">Hydrolase</keyword>
<gene>
    <name evidence="3" type="ORF">SAMN04487779_100866</name>
</gene>
<dbReference type="PANTHER" id="PTHR10963">
    <property type="entry name" value="GLYCOSYL HYDROLASE-RELATED"/>
    <property type="match status" value="1"/>
</dbReference>
<evidence type="ECO:0000259" key="2">
    <source>
        <dbReference type="PROSITE" id="PS51762"/>
    </source>
</evidence>
<dbReference type="AlphaFoldDB" id="A0A1G6UYJ1"/>
<dbReference type="Gene3D" id="2.60.120.200">
    <property type="match status" value="1"/>
</dbReference>
<accession>A0A1G6UYJ1</accession>
<dbReference type="SUPFAM" id="SSF49899">
    <property type="entry name" value="Concanavalin A-like lectins/glucanases"/>
    <property type="match status" value="1"/>
</dbReference>
<feature type="domain" description="GH16" evidence="2">
    <location>
        <begin position="1"/>
        <end position="186"/>
    </location>
</feature>
<dbReference type="PROSITE" id="PS51762">
    <property type="entry name" value="GH16_2"/>
    <property type="match status" value="1"/>
</dbReference>
<name>A0A1G6UYJ1_9PROT</name>
<comment type="similarity">
    <text evidence="1">Belongs to the glycosyl hydrolase 16 family.</text>
</comment>
<dbReference type="InterPro" id="IPR013320">
    <property type="entry name" value="ConA-like_dom_sf"/>
</dbReference>
<dbReference type="Proteomes" id="UP000198925">
    <property type="component" value="Unassembled WGS sequence"/>
</dbReference>
<dbReference type="InterPro" id="IPR050546">
    <property type="entry name" value="Glycosyl_Hydrlase_16"/>
</dbReference>